<dbReference type="Proteomes" id="UP001596147">
    <property type="component" value="Unassembled WGS sequence"/>
</dbReference>
<gene>
    <name evidence="1" type="ORF">ACFPM4_11725</name>
</gene>
<reference evidence="2" key="1">
    <citation type="journal article" date="2019" name="Int. J. Syst. Evol. Microbiol.">
        <title>The Global Catalogue of Microorganisms (GCM) 10K type strain sequencing project: providing services to taxonomists for standard genome sequencing and annotation.</title>
        <authorList>
            <consortium name="The Broad Institute Genomics Platform"/>
            <consortium name="The Broad Institute Genome Sequencing Center for Infectious Disease"/>
            <person name="Wu L."/>
            <person name="Ma J."/>
        </authorList>
    </citation>
    <scope>NUCLEOTIDE SEQUENCE [LARGE SCALE GENOMIC DNA]</scope>
    <source>
        <strain evidence="2">CGMCC 1.12237</strain>
    </source>
</reference>
<proteinExistence type="predicted"/>
<protein>
    <submittedName>
        <fullName evidence="1">Uncharacterized protein</fullName>
    </submittedName>
</protein>
<sequence length="57" mass="6872">MKEYYFNPEVKLLLIQQSDEKVKVVYDDNESEFLLPFISARPPFYTNPRYVPEFPII</sequence>
<accession>A0ABW0LHV7</accession>
<evidence type="ECO:0000313" key="1">
    <source>
        <dbReference type="EMBL" id="MFC5465419.1"/>
    </source>
</evidence>
<dbReference type="EMBL" id="JBHSMC010000014">
    <property type="protein sequence ID" value="MFC5465419.1"/>
    <property type="molecule type" value="Genomic_DNA"/>
</dbReference>
<evidence type="ECO:0000313" key="2">
    <source>
        <dbReference type="Proteomes" id="UP001596147"/>
    </source>
</evidence>
<dbReference type="RefSeq" id="WP_186324589.1">
    <property type="nucleotide sequence ID" value="NZ_JBHSMC010000014.1"/>
</dbReference>
<keyword evidence="2" id="KW-1185">Reference proteome</keyword>
<organism evidence="1 2">
    <name type="scientific">Lederbergia graminis</name>
    <dbReference type="NCBI Taxonomy" id="735518"/>
    <lineage>
        <taxon>Bacteria</taxon>
        <taxon>Bacillati</taxon>
        <taxon>Bacillota</taxon>
        <taxon>Bacilli</taxon>
        <taxon>Bacillales</taxon>
        <taxon>Bacillaceae</taxon>
        <taxon>Lederbergia</taxon>
    </lineage>
</organism>
<comment type="caution">
    <text evidence="1">The sequence shown here is derived from an EMBL/GenBank/DDBJ whole genome shotgun (WGS) entry which is preliminary data.</text>
</comment>
<name>A0ABW0LHV7_9BACI</name>